<name>A0A0N4V5C2_ENTVE</name>
<gene>
    <name evidence="1" type="ORF">EVEC_LOCUS5044</name>
</gene>
<dbReference type="AlphaFoldDB" id="A0A0N4V5C2"/>
<proteinExistence type="predicted"/>
<sequence length="77" mass="8429">MAYALLHLGEDLRDAAGLINEAGGKQEIDLTDIPVQLQEYINAIKDAADKESNEAVQRKINAWIAATLTGIERPCLH</sequence>
<reference evidence="1 2" key="2">
    <citation type="submission" date="2018-10" db="EMBL/GenBank/DDBJ databases">
        <authorList>
            <consortium name="Pathogen Informatics"/>
        </authorList>
    </citation>
    <scope>NUCLEOTIDE SEQUENCE [LARGE SCALE GENOMIC DNA]</scope>
</reference>
<keyword evidence="2" id="KW-1185">Reference proteome</keyword>
<dbReference type="EMBL" id="UXUI01008036">
    <property type="protein sequence ID" value="VDD90293.1"/>
    <property type="molecule type" value="Genomic_DNA"/>
</dbReference>
<accession>A0A0N4V5C2</accession>
<evidence type="ECO:0000313" key="2">
    <source>
        <dbReference type="Proteomes" id="UP000274131"/>
    </source>
</evidence>
<organism evidence="3">
    <name type="scientific">Enterobius vermicularis</name>
    <name type="common">Human pinworm</name>
    <dbReference type="NCBI Taxonomy" id="51028"/>
    <lineage>
        <taxon>Eukaryota</taxon>
        <taxon>Metazoa</taxon>
        <taxon>Ecdysozoa</taxon>
        <taxon>Nematoda</taxon>
        <taxon>Chromadorea</taxon>
        <taxon>Rhabditida</taxon>
        <taxon>Spirurina</taxon>
        <taxon>Oxyuridomorpha</taxon>
        <taxon>Oxyuroidea</taxon>
        <taxon>Oxyuridae</taxon>
        <taxon>Enterobius</taxon>
    </lineage>
</organism>
<dbReference type="Proteomes" id="UP000274131">
    <property type="component" value="Unassembled WGS sequence"/>
</dbReference>
<evidence type="ECO:0000313" key="3">
    <source>
        <dbReference type="WBParaSite" id="EVEC_0000541301-mRNA-1"/>
    </source>
</evidence>
<evidence type="ECO:0000313" key="1">
    <source>
        <dbReference type="EMBL" id="VDD90293.1"/>
    </source>
</evidence>
<reference evidence="3" key="1">
    <citation type="submission" date="2017-02" db="UniProtKB">
        <authorList>
            <consortium name="WormBaseParasite"/>
        </authorList>
    </citation>
    <scope>IDENTIFICATION</scope>
</reference>
<dbReference type="WBParaSite" id="EVEC_0000541301-mRNA-1">
    <property type="protein sequence ID" value="EVEC_0000541301-mRNA-1"/>
    <property type="gene ID" value="EVEC_0000541301"/>
</dbReference>
<protein>
    <submittedName>
        <fullName evidence="3">SERPIN domain-containing protein</fullName>
    </submittedName>
</protein>